<dbReference type="EMBL" id="JAKKSL010000002">
    <property type="protein sequence ID" value="MCI2284452.1"/>
    <property type="molecule type" value="Genomic_DNA"/>
</dbReference>
<reference evidence="1" key="1">
    <citation type="submission" date="2022-01" db="EMBL/GenBank/DDBJ databases">
        <title>Colwellia maritima, isolated from seawater.</title>
        <authorList>
            <person name="Kristyanto S."/>
            <person name="Jung J."/>
            <person name="Jeon C.O."/>
        </authorList>
    </citation>
    <scope>NUCLEOTIDE SEQUENCE</scope>
    <source>
        <strain evidence="1">MSW7</strain>
    </source>
</reference>
<accession>A0ABS9X2I1</accession>
<organism evidence="1 2">
    <name type="scientific">Colwellia maritima</name>
    <dbReference type="NCBI Taxonomy" id="2912588"/>
    <lineage>
        <taxon>Bacteria</taxon>
        <taxon>Pseudomonadati</taxon>
        <taxon>Pseudomonadota</taxon>
        <taxon>Gammaproteobacteria</taxon>
        <taxon>Alteromonadales</taxon>
        <taxon>Colwelliaceae</taxon>
        <taxon>Colwellia</taxon>
    </lineage>
</organism>
<dbReference type="InterPro" id="IPR019734">
    <property type="entry name" value="TPR_rpt"/>
</dbReference>
<dbReference type="RefSeq" id="WP_242286883.1">
    <property type="nucleotide sequence ID" value="NZ_JAKKSL010000002.1"/>
</dbReference>
<proteinExistence type="predicted"/>
<dbReference type="InterPro" id="IPR011990">
    <property type="entry name" value="TPR-like_helical_dom_sf"/>
</dbReference>
<sequence length="285" mass="32462">MLFSPYIKNMNYMNRHFCSQYVNKSLSSGLFIVILLLSGCSVTPEDSNISKESEGIKSIGQRIVDLMSMSEKDVNKVEDNSNEITKPLDDSRKNDYLAQEKRLMNNVPQSVITTYKQAVELMKQQQWQAALVLFDEVIVKQKNLSGSYVNQALIWHRLSEQESDKTKQKTDLNKSELLLAKAIKINPINPYAHYLKGKLLETSGAFSQAEASYRTALTIWPNFTQAQLSMAVLLELYRGKFIEANQYYSAYLLNEPEDQQVKRWQAALAIKIKRLGLSLPVHQGG</sequence>
<keyword evidence="2" id="KW-1185">Reference proteome</keyword>
<protein>
    <submittedName>
        <fullName evidence="1">Tetratricopeptide repeat protein</fullName>
    </submittedName>
</protein>
<dbReference type="SUPFAM" id="SSF48452">
    <property type="entry name" value="TPR-like"/>
    <property type="match status" value="1"/>
</dbReference>
<dbReference type="SMART" id="SM00028">
    <property type="entry name" value="TPR"/>
    <property type="match status" value="2"/>
</dbReference>
<evidence type="ECO:0000313" key="2">
    <source>
        <dbReference type="Proteomes" id="UP001139646"/>
    </source>
</evidence>
<name>A0ABS9X2I1_9GAMM</name>
<dbReference type="Proteomes" id="UP001139646">
    <property type="component" value="Unassembled WGS sequence"/>
</dbReference>
<comment type="caution">
    <text evidence="1">The sequence shown here is derived from an EMBL/GenBank/DDBJ whole genome shotgun (WGS) entry which is preliminary data.</text>
</comment>
<evidence type="ECO:0000313" key="1">
    <source>
        <dbReference type="EMBL" id="MCI2284452.1"/>
    </source>
</evidence>
<dbReference type="Pfam" id="PF13432">
    <property type="entry name" value="TPR_16"/>
    <property type="match status" value="1"/>
</dbReference>
<gene>
    <name evidence="1" type="ORF">L3081_14980</name>
</gene>
<dbReference type="Gene3D" id="1.25.40.10">
    <property type="entry name" value="Tetratricopeptide repeat domain"/>
    <property type="match status" value="1"/>
</dbReference>